<proteinExistence type="predicted"/>
<sequence>PALLQKLTQRMTKSYDVDLLRLTMLGGAMVERATEFGTPV</sequence>
<evidence type="ECO:0000313" key="2">
    <source>
        <dbReference type="Proteomes" id="UP000708208"/>
    </source>
</evidence>
<feature type="non-terminal residue" evidence="1">
    <location>
        <position position="40"/>
    </location>
</feature>
<keyword evidence="2" id="KW-1185">Reference proteome</keyword>
<dbReference type="Proteomes" id="UP000708208">
    <property type="component" value="Unassembled WGS sequence"/>
</dbReference>
<dbReference type="EMBL" id="CAJVCH010095091">
    <property type="protein sequence ID" value="CAG7723056.1"/>
    <property type="molecule type" value="Genomic_DNA"/>
</dbReference>
<dbReference type="AlphaFoldDB" id="A0A8J2JMR6"/>
<gene>
    <name evidence="1" type="ORF">AFUS01_LOCUS12163</name>
</gene>
<evidence type="ECO:0000313" key="1">
    <source>
        <dbReference type="EMBL" id="CAG7723056.1"/>
    </source>
</evidence>
<name>A0A8J2JMR6_9HEXA</name>
<protein>
    <submittedName>
        <fullName evidence="1">Uncharacterized protein</fullName>
    </submittedName>
</protein>
<accession>A0A8J2JMR6</accession>
<organism evidence="1 2">
    <name type="scientific">Allacma fusca</name>
    <dbReference type="NCBI Taxonomy" id="39272"/>
    <lineage>
        <taxon>Eukaryota</taxon>
        <taxon>Metazoa</taxon>
        <taxon>Ecdysozoa</taxon>
        <taxon>Arthropoda</taxon>
        <taxon>Hexapoda</taxon>
        <taxon>Collembola</taxon>
        <taxon>Symphypleona</taxon>
        <taxon>Sminthuridae</taxon>
        <taxon>Allacma</taxon>
    </lineage>
</organism>
<comment type="caution">
    <text evidence="1">The sequence shown here is derived from an EMBL/GenBank/DDBJ whole genome shotgun (WGS) entry which is preliminary data.</text>
</comment>
<feature type="non-terminal residue" evidence="1">
    <location>
        <position position="1"/>
    </location>
</feature>
<reference evidence="1" key="1">
    <citation type="submission" date="2021-06" db="EMBL/GenBank/DDBJ databases">
        <authorList>
            <person name="Hodson N. C."/>
            <person name="Mongue J. A."/>
            <person name="Jaron S. K."/>
        </authorList>
    </citation>
    <scope>NUCLEOTIDE SEQUENCE</scope>
</reference>